<reference evidence="1 2" key="1">
    <citation type="journal article" date="2003" name="Int. J. Syst. Evol. Microbiol.">
        <title>Virgibacillus carmonensis sp. nov., Virgibacillus necropolis sp. nov. and Virgibacillus picturae sp. nov., three novel species isolated from deteriorated mural paintings, transfer of the species of the genus salibacillus to Virgibacillus, as Virgibacillus marismortui comb. nov. and Virgibacillus salexigens comb. nov., and emended description of the genus Virgibacillus.</title>
        <authorList>
            <person name="Heyrman J."/>
            <person name="Logan N.A."/>
            <person name="Busse H.J."/>
            <person name="Balcaen A."/>
            <person name="Lebbe L."/>
            <person name="Rodriguez-Diaz M."/>
            <person name="Swings J."/>
            <person name="De Vos P."/>
        </authorList>
    </citation>
    <scope>NUCLEOTIDE SEQUENCE [LARGE SCALE GENOMIC DNA]</scope>
    <source>
        <strain evidence="1 2">LMG 19488</strain>
    </source>
</reference>
<protein>
    <submittedName>
        <fullName evidence="1">Uncharacterized protein</fullName>
    </submittedName>
</protein>
<sequence length="339" mass="38816">MEEQGKQIRLTAAEISQLWTQYMSDTASICMLTYYCEKVEDAEIKPVIEHSLQIATSHIQKITAILTEEKYSIPHGFKVEEDVDLTAPRLFSDSYVLNFIHNMARVGLHGYSLSLSVAVRTDITDYYKECLSETMQLYEMTKNLLLSKGLYIRSPYFPNLEQVDYVNKQGFMLDVFGEKRPLIALEVTHLYTNIQRNAIGVATLYGFSQVARSKDVTQFFIKGIEIGKKHRKLFSEKLEEGNLTAPMTWATETTNSTTYTFSEKLMMFFTASLNTLSIGYYGVAIAESPRIDIGVLYNRLTLEIQKYALEGARIMVKNKWMEQPPIAPDRNELANKYTD</sequence>
<proteinExistence type="predicted"/>
<dbReference type="Gene3D" id="1.20.1260.10">
    <property type="match status" value="2"/>
</dbReference>
<gene>
    <name evidence="1" type="ORF">CFK40_14705</name>
</gene>
<organism evidence="1 2">
    <name type="scientific">Virgibacillus necropolis</name>
    <dbReference type="NCBI Taxonomy" id="163877"/>
    <lineage>
        <taxon>Bacteria</taxon>
        <taxon>Bacillati</taxon>
        <taxon>Bacillota</taxon>
        <taxon>Bacilli</taxon>
        <taxon>Bacillales</taxon>
        <taxon>Bacillaceae</taxon>
        <taxon>Virgibacillus</taxon>
    </lineage>
</organism>
<evidence type="ECO:0000313" key="2">
    <source>
        <dbReference type="Proteomes" id="UP000204391"/>
    </source>
</evidence>
<dbReference type="AlphaFoldDB" id="A0A221MEZ0"/>
<dbReference type="Proteomes" id="UP000204391">
    <property type="component" value="Chromosome"/>
</dbReference>
<accession>A0A221MEZ0</accession>
<dbReference type="OrthoDB" id="1675670at2"/>
<keyword evidence="2" id="KW-1185">Reference proteome</keyword>
<evidence type="ECO:0000313" key="1">
    <source>
        <dbReference type="EMBL" id="ASN06182.1"/>
    </source>
</evidence>
<dbReference type="InterPro" id="IPR012347">
    <property type="entry name" value="Ferritin-like"/>
</dbReference>
<name>A0A221MEZ0_9BACI</name>
<dbReference type="RefSeq" id="WP_089533098.1">
    <property type="nucleotide sequence ID" value="NZ_CP022437.1"/>
</dbReference>
<dbReference type="InterPro" id="IPR021617">
    <property type="entry name" value="DUF3231"/>
</dbReference>
<dbReference type="EMBL" id="CP022437">
    <property type="protein sequence ID" value="ASN06182.1"/>
    <property type="molecule type" value="Genomic_DNA"/>
</dbReference>
<dbReference type="Pfam" id="PF11553">
    <property type="entry name" value="DUF3231"/>
    <property type="match status" value="2"/>
</dbReference>
<dbReference type="KEGG" id="vne:CFK40_14705"/>